<evidence type="ECO:0000256" key="1">
    <source>
        <dbReference type="SAM" id="Phobius"/>
    </source>
</evidence>
<gene>
    <name evidence="3" type="ORF">K6Y31_05970</name>
</gene>
<organism evidence="3 4">
    <name type="scientific">Motilimonas cestriensis</name>
    <dbReference type="NCBI Taxonomy" id="2742685"/>
    <lineage>
        <taxon>Bacteria</taxon>
        <taxon>Pseudomonadati</taxon>
        <taxon>Pseudomonadota</taxon>
        <taxon>Gammaproteobacteria</taxon>
        <taxon>Alteromonadales</taxon>
        <taxon>Alteromonadales genera incertae sedis</taxon>
        <taxon>Motilimonas</taxon>
    </lineage>
</organism>
<dbReference type="EMBL" id="JAIMJA010000005">
    <property type="protein sequence ID" value="MCE2594356.1"/>
    <property type="molecule type" value="Genomic_DNA"/>
</dbReference>
<dbReference type="RefSeq" id="WP_233051903.1">
    <property type="nucleotide sequence ID" value="NZ_JAIMJA010000005.1"/>
</dbReference>
<dbReference type="Pfam" id="PF08334">
    <property type="entry name" value="T2SSG"/>
    <property type="match status" value="1"/>
</dbReference>
<dbReference type="Proteomes" id="UP001201273">
    <property type="component" value="Unassembled WGS sequence"/>
</dbReference>
<name>A0ABS8W9U5_9GAMM</name>
<keyword evidence="4" id="KW-1185">Reference proteome</keyword>
<reference evidence="3 4" key="1">
    <citation type="journal article" date="2022" name="Environ. Microbiol. Rep.">
        <title>Eco-phylogenetic analyses reveal divergent evolution of vitamin B12 metabolism in the marine bacterial family 'Psychromonadaceae'.</title>
        <authorList>
            <person name="Jin X."/>
            <person name="Yang Y."/>
            <person name="Cao H."/>
            <person name="Gao B."/>
            <person name="Zhao Z."/>
        </authorList>
    </citation>
    <scope>NUCLEOTIDE SEQUENCE [LARGE SCALE GENOMIC DNA]</scope>
    <source>
        <strain evidence="3 4">MKS20</strain>
    </source>
</reference>
<dbReference type="InterPro" id="IPR045584">
    <property type="entry name" value="Pilin-like"/>
</dbReference>
<dbReference type="InterPro" id="IPR013545">
    <property type="entry name" value="T2SS_protein-GspG_C"/>
</dbReference>
<comment type="caution">
    <text evidence="3">The sequence shown here is derived from an EMBL/GenBank/DDBJ whole genome shotgun (WGS) entry which is preliminary data.</text>
</comment>
<feature type="transmembrane region" description="Helical" evidence="1">
    <location>
        <begin position="53"/>
        <end position="74"/>
    </location>
</feature>
<sequence length="189" mass="20868">MEDVQQNMNQQQKSPGCLGFVIGGMSFIPLIGVFFGIVAIVWGFAIKSTKLKIVGFAGILFTVVVYGALGYFGFVEKGGVYDDLRTSLAKSTLSSAVQAIEFYKVQHGHYPASLETLENSLPENSMVFLQDPSLVESSDSKYFYYVLINENEYHIRAYGRDGILNTNDDVLPEPIENIGLVVNYTPVSN</sequence>
<keyword evidence="1" id="KW-0472">Membrane</keyword>
<evidence type="ECO:0000313" key="4">
    <source>
        <dbReference type="Proteomes" id="UP001201273"/>
    </source>
</evidence>
<evidence type="ECO:0000313" key="3">
    <source>
        <dbReference type="EMBL" id="MCE2594356.1"/>
    </source>
</evidence>
<feature type="domain" description="Type II secretion system protein GspG C-terminal" evidence="2">
    <location>
        <begin position="85"/>
        <end position="168"/>
    </location>
</feature>
<dbReference type="Gene3D" id="3.30.700.10">
    <property type="entry name" value="Glycoprotein, Type 4 Pilin"/>
    <property type="match status" value="1"/>
</dbReference>
<evidence type="ECO:0000259" key="2">
    <source>
        <dbReference type="Pfam" id="PF08334"/>
    </source>
</evidence>
<dbReference type="SUPFAM" id="SSF54523">
    <property type="entry name" value="Pili subunits"/>
    <property type="match status" value="1"/>
</dbReference>
<keyword evidence="1" id="KW-0812">Transmembrane</keyword>
<protein>
    <submittedName>
        <fullName evidence="3">Type II secretion system protein GspG</fullName>
    </submittedName>
</protein>
<proteinExistence type="predicted"/>
<keyword evidence="1" id="KW-1133">Transmembrane helix</keyword>
<accession>A0ABS8W9U5</accession>
<feature type="transmembrane region" description="Helical" evidence="1">
    <location>
        <begin position="20"/>
        <end position="46"/>
    </location>
</feature>